<dbReference type="InterPro" id="IPR025991">
    <property type="entry name" value="Chemoreceptor_zinc-bind_dom"/>
</dbReference>
<dbReference type="EMBL" id="BAABWH010000002">
    <property type="protein sequence ID" value="GAA6144767.1"/>
    <property type="molecule type" value="Genomic_DNA"/>
</dbReference>
<evidence type="ECO:0000259" key="1">
    <source>
        <dbReference type="Pfam" id="PF13682"/>
    </source>
</evidence>
<dbReference type="Pfam" id="PF13682">
    <property type="entry name" value="CZB"/>
    <property type="match status" value="1"/>
</dbReference>
<accession>A0ABP9ZX99</accession>
<dbReference type="RefSeq" id="WP_353293709.1">
    <property type="nucleotide sequence ID" value="NZ_BAABWH010000002.1"/>
</dbReference>
<reference evidence="2 3" key="1">
    <citation type="submission" date="2024-04" db="EMBL/GenBank/DDBJ databases">
        <title>Draft genome sequence of Thalassolituus maritimus NBRC 116585.</title>
        <authorList>
            <person name="Miyakawa T."/>
            <person name="Kusuya Y."/>
            <person name="Miura T."/>
        </authorList>
    </citation>
    <scope>NUCLEOTIDE SEQUENCE [LARGE SCALE GENOMIC DNA]</scope>
    <source>
        <strain evidence="2 3">5NW40-0001</strain>
    </source>
</reference>
<protein>
    <recommendedName>
        <fullName evidence="1">Chemoreceptor zinc-binding domain-containing protein</fullName>
    </recommendedName>
</protein>
<proteinExistence type="predicted"/>
<evidence type="ECO:0000313" key="3">
    <source>
        <dbReference type="Proteomes" id="UP001481413"/>
    </source>
</evidence>
<keyword evidence="3" id="KW-1185">Reference proteome</keyword>
<feature type="domain" description="Chemoreceptor zinc-binding" evidence="1">
    <location>
        <begin position="97"/>
        <end position="159"/>
    </location>
</feature>
<organism evidence="2 3">
    <name type="scientific">Thalassolituus maritimus</name>
    <dbReference type="NCBI Taxonomy" id="484498"/>
    <lineage>
        <taxon>Bacteria</taxon>
        <taxon>Pseudomonadati</taxon>
        <taxon>Pseudomonadota</taxon>
        <taxon>Gammaproteobacteria</taxon>
        <taxon>Oceanospirillales</taxon>
        <taxon>Oceanospirillaceae</taxon>
        <taxon>Thalassolituus</taxon>
    </lineage>
</organism>
<sequence length="272" mass="31260">MNHSAVAATPDVAGSYLTFHLPRAKYALPVDAIQYITTLDAIDPHDVPSGNRGIRRMFTYERSQIPLFNFSALIGAGSQQDECQQLIDMLGQRRQDHIDWIEALEHSLVTGDEFKKATNPHLCAFGLWYDKYKAYDEELHAIMVQFDEPHKRIHSLAETLLKMSADEDKKEEAIRILNNERHSTLKLLLRLFGQARSRLEEMLKPVVVILRAGQRTYGIELDSIDQIMEFDQRHWLADHADSQAVDHACYDGFLQKDEGELFIRLDPSQLTR</sequence>
<dbReference type="Gene3D" id="1.20.120.30">
    <property type="entry name" value="Aspartate receptor, ligand-binding domain"/>
    <property type="match status" value="1"/>
</dbReference>
<name>A0ABP9ZX99_9GAMM</name>
<dbReference type="Proteomes" id="UP001481413">
    <property type="component" value="Unassembled WGS sequence"/>
</dbReference>
<evidence type="ECO:0000313" key="2">
    <source>
        <dbReference type="EMBL" id="GAA6144767.1"/>
    </source>
</evidence>
<comment type="caution">
    <text evidence="2">The sequence shown here is derived from an EMBL/GenBank/DDBJ whole genome shotgun (WGS) entry which is preliminary data.</text>
</comment>
<gene>
    <name evidence="2" type="ORF">NBRC116585_08840</name>
</gene>